<dbReference type="PANTHER" id="PTHR12110:SF53">
    <property type="entry name" value="BLR5974 PROTEIN"/>
    <property type="match status" value="1"/>
</dbReference>
<dbReference type="PANTHER" id="PTHR12110">
    <property type="entry name" value="HYDROXYPYRUVATE ISOMERASE"/>
    <property type="match status" value="1"/>
</dbReference>
<feature type="domain" description="Xylose isomerase-like TIM barrel" evidence="1">
    <location>
        <begin position="64"/>
        <end position="289"/>
    </location>
</feature>
<reference evidence="2 3" key="1">
    <citation type="submission" date="2017-05" db="EMBL/GenBank/DDBJ databases">
        <authorList>
            <person name="Varghese N."/>
            <person name="Submissions S."/>
        </authorList>
    </citation>
    <scope>NUCLEOTIDE SEQUENCE [LARGE SCALE GENOMIC DNA]</scope>
    <source>
        <strain evidence="2 3">DSM 21194</strain>
    </source>
</reference>
<evidence type="ECO:0000259" key="1">
    <source>
        <dbReference type="Pfam" id="PF01261"/>
    </source>
</evidence>
<protein>
    <submittedName>
        <fullName evidence="2">Sugar phosphate isomerase/epimerase</fullName>
    </submittedName>
</protein>
<keyword evidence="3" id="KW-1185">Reference proteome</keyword>
<keyword evidence="2" id="KW-0413">Isomerase</keyword>
<dbReference type="Pfam" id="PF01261">
    <property type="entry name" value="AP_endonuc_2"/>
    <property type="match status" value="1"/>
</dbReference>
<dbReference type="EMBL" id="FXTH01000014">
    <property type="protein sequence ID" value="SMO80031.1"/>
    <property type="molecule type" value="Genomic_DNA"/>
</dbReference>
<evidence type="ECO:0000313" key="2">
    <source>
        <dbReference type="EMBL" id="SMO80031.1"/>
    </source>
</evidence>
<dbReference type="Gene3D" id="3.20.20.150">
    <property type="entry name" value="Divalent-metal-dependent TIM barrel enzymes"/>
    <property type="match status" value="1"/>
</dbReference>
<dbReference type="InterPro" id="IPR050312">
    <property type="entry name" value="IolE/XylAMocC-like"/>
</dbReference>
<name>A0A521E9A3_9BACT</name>
<accession>A0A521E9A3</accession>
<proteinExistence type="predicted"/>
<dbReference type="InterPro" id="IPR013022">
    <property type="entry name" value="Xyl_isomerase-like_TIM-brl"/>
</dbReference>
<dbReference type="GO" id="GO:0016853">
    <property type="term" value="F:isomerase activity"/>
    <property type="evidence" value="ECO:0007669"/>
    <property type="project" value="UniProtKB-KW"/>
</dbReference>
<dbReference type="InterPro" id="IPR036237">
    <property type="entry name" value="Xyl_isomerase-like_sf"/>
</dbReference>
<dbReference type="RefSeq" id="WP_142715358.1">
    <property type="nucleotide sequence ID" value="NZ_FXTH01000014.1"/>
</dbReference>
<dbReference type="Proteomes" id="UP000317593">
    <property type="component" value="Unassembled WGS sequence"/>
</dbReference>
<sequence>MNRKNFVKTSVLAAGGFGFSGQASFKQRGGGSVGNEHIKISLNAYSFNRYLQEGDMDLEELLMYCAKLNFDAFDPTGYYFPNYPGVPDDEYVYQLKRKAFVEGLEISGTGVRNNFTDPDPAKRKDDVAHVKKWIRVAAKLGAPVIRVFAGRGIPEGYSRHEMNGWIAGALKECVACGKAHGVMIGVQNHNDYLKTADHVLEILRLVDSDWLGIILDVGSFSTEDPYEDIARVAPHAVSWQIKEYLGFRDQRVRTDLNKIVAILQEVNYRGYIPIETLGGDPMEKVPRFLEEVREALANG</sequence>
<dbReference type="SUPFAM" id="SSF51658">
    <property type="entry name" value="Xylose isomerase-like"/>
    <property type="match status" value="1"/>
</dbReference>
<gene>
    <name evidence="2" type="ORF">SAMN06265218_11410</name>
</gene>
<organism evidence="2 3">
    <name type="scientific">Fodinibius sediminis</name>
    <dbReference type="NCBI Taxonomy" id="1214077"/>
    <lineage>
        <taxon>Bacteria</taxon>
        <taxon>Pseudomonadati</taxon>
        <taxon>Balneolota</taxon>
        <taxon>Balneolia</taxon>
        <taxon>Balneolales</taxon>
        <taxon>Balneolaceae</taxon>
        <taxon>Fodinibius</taxon>
    </lineage>
</organism>
<dbReference type="OrthoDB" id="127797at2"/>
<evidence type="ECO:0000313" key="3">
    <source>
        <dbReference type="Proteomes" id="UP000317593"/>
    </source>
</evidence>
<dbReference type="AlphaFoldDB" id="A0A521E9A3"/>